<dbReference type="HOGENOM" id="CLU_1812947_0_0_10"/>
<proteinExistence type="predicted"/>
<evidence type="ECO:0000313" key="2">
    <source>
        <dbReference type="Proteomes" id="UP000006054"/>
    </source>
</evidence>
<keyword evidence="2" id="KW-1185">Reference proteome</keyword>
<dbReference type="Proteomes" id="UP000006054">
    <property type="component" value="Chromosome"/>
</dbReference>
<sequence>MSCQSDEITPEASKEITFTKGLDFLVVAQGNLNGSENIEKSNLIIQDNTSWEGLIIKMNSIKDVSDKFTETNIDFSSYTLIVVFDEVYGNGGHSIDVINVTENDFNVIVKLDRLLEGNLASVTTQPFQIIKIPKTTKQIIFE</sequence>
<gene>
    <name evidence="1" type="ordered locus">Fleli_2247</name>
</gene>
<dbReference type="KEGG" id="fli:Fleli_2247"/>
<accession>I4AKY9</accession>
<dbReference type="eggNOG" id="ENOG5032TQP">
    <property type="taxonomic scope" value="Bacteria"/>
</dbReference>
<dbReference type="EMBL" id="CP003345">
    <property type="protein sequence ID" value="AFM04624.1"/>
    <property type="molecule type" value="Genomic_DNA"/>
</dbReference>
<protein>
    <recommendedName>
        <fullName evidence="3">PrcB C-terminal domain-containing protein</fullName>
    </recommendedName>
</protein>
<name>I4AKY9_BERLS</name>
<dbReference type="OrthoDB" id="1447404at2"/>
<reference evidence="2" key="1">
    <citation type="submission" date="2012-06" db="EMBL/GenBank/DDBJ databases">
        <title>The complete genome of Flexibacter litoralis DSM 6794.</title>
        <authorList>
            <person name="Lucas S."/>
            <person name="Copeland A."/>
            <person name="Lapidus A."/>
            <person name="Glavina del Rio T."/>
            <person name="Dalin E."/>
            <person name="Tice H."/>
            <person name="Bruce D."/>
            <person name="Goodwin L."/>
            <person name="Pitluck S."/>
            <person name="Peters L."/>
            <person name="Ovchinnikova G."/>
            <person name="Lu M."/>
            <person name="Kyrpides N."/>
            <person name="Mavromatis K."/>
            <person name="Ivanova N."/>
            <person name="Brettin T."/>
            <person name="Detter J.C."/>
            <person name="Han C."/>
            <person name="Larimer F."/>
            <person name="Land M."/>
            <person name="Hauser L."/>
            <person name="Markowitz V."/>
            <person name="Cheng J.-F."/>
            <person name="Hugenholtz P."/>
            <person name="Woyke T."/>
            <person name="Wu D."/>
            <person name="Spring S."/>
            <person name="Lang E."/>
            <person name="Kopitz M."/>
            <person name="Brambilla E."/>
            <person name="Klenk H.-P."/>
            <person name="Eisen J.A."/>
        </authorList>
    </citation>
    <scope>NUCLEOTIDE SEQUENCE [LARGE SCALE GENOMIC DNA]</scope>
    <source>
        <strain evidence="2">ATCC 23117 / DSM 6794 / NBRC 15988 / NCIMB 1366 / Sio-4</strain>
    </source>
</reference>
<evidence type="ECO:0000313" key="1">
    <source>
        <dbReference type="EMBL" id="AFM04624.1"/>
    </source>
</evidence>
<dbReference type="RefSeq" id="WP_014798070.1">
    <property type="nucleotide sequence ID" value="NC_018018.1"/>
</dbReference>
<dbReference type="AlphaFoldDB" id="I4AKY9"/>
<evidence type="ECO:0008006" key="3">
    <source>
        <dbReference type="Google" id="ProtNLM"/>
    </source>
</evidence>
<organism evidence="1 2">
    <name type="scientific">Bernardetia litoralis (strain ATCC 23117 / DSM 6794 / NBRC 15988 / NCIMB 1366 / Fx l1 / Sio-4)</name>
    <name type="common">Flexibacter litoralis</name>
    <dbReference type="NCBI Taxonomy" id="880071"/>
    <lineage>
        <taxon>Bacteria</taxon>
        <taxon>Pseudomonadati</taxon>
        <taxon>Bacteroidota</taxon>
        <taxon>Cytophagia</taxon>
        <taxon>Cytophagales</taxon>
        <taxon>Bernardetiaceae</taxon>
        <taxon>Bernardetia</taxon>
    </lineage>
</organism>